<organism evidence="2 3">
    <name type="scientific">Thalassococcus lentus</name>
    <dbReference type="NCBI Taxonomy" id="1210524"/>
    <lineage>
        <taxon>Bacteria</taxon>
        <taxon>Pseudomonadati</taxon>
        <taxon>Pseudomonadota</taxon>
        <taxon>Alphaproteobacteria</taxon>
        <taxon>Rhodobacterales</taxon>
        <taxon>Roseobacteraceae</taxon>
        <taxon>Thalassococcus</taxon>
    </lineage>
</organism>
<keyword evidence="1" id="KW-0472">Membrane</keyword>
<proteinExistence type="predicted"/>
<keyword evidence="3" id="KW-1185">Reference proteome</keyword>
<name>A0ABT4XSI1_9RHOB</name>
<keyword evidence="1" id="KW-1133">Transmembrane helix</keyword>
<evidence type="ECO:0000313" key="3">
    <source>
        <dbReference type="Proteomes" id="UP001210720"/>
    </source>
</evidence>
<keyword evidence="1" id="KW-0812">Transmembrane</keyword>
<dbReference type="EMBL" id="JAQIOY010000003">
    <property type="protein sequence ID" value="MDA7424885.1"/>
    <property type="molecule type" value="Genomic_DNA"/>
</dbReference>
<evidence type="ECO:0000313" key="2">
    <source>
        <dbReference type="EMBL" id="MDA7424885.1"/>
    </source>
</evidence>
<sequence>MGFPFDNGGTWTDVSGPIFMGAGGSAPGIFALIGILICIVALAMGQKAESSKYSKHK</sequence>
<dbReference type="RefSeq" id="WP_271432249.1">
    <property type="nucleotide sequence ID" value="NZ_JAQIOY010000003.1"/>
</dbReference>
<accession>A0ABT4XSI1</accession>
<comment type="caution">
    <text evidence="2">The sequence shown here is derived from an EMBL/GenBank/DDBJ whole genome shotgun (WGS) entry which is preliminary data.</text>
</comment>
<reference evidence="2 3" key="1">
    <citation type="submission" date="2023-01" db="EMBL/GenBank/DDBJ databases">
        <title>Thalassococcus onchidii sp. nov., isolated from a marine invertebrate from the South China Sea.</title>
        <authorList>
            <person name="Xu S."/>
            <person name="Liu Z."/>
            <person name="Xu Y."/>
        </authorList>
    </citation>
    <scope>NUCLEOTIDE SEQUENCE [LARGE SCALE GENOMIC DNA]</scope>
    <source>
        <strain evidence="2 3">KCTC 32084</strain>
    </source>
</reference>
<gene>
    <name evidence="2" type="ORF">PFY00_09120</name>
</gene>
<protein>
    <submittedName>
        <fullName evidence="2">Uncharacterized protein</fullName>
    </submittedName>
</protein>
<feature type="transmembrane region" description="Helical" evidence="1">
    <location>
        <begin position="20"/>
        <end position="45"/>
    </location>
</feature>
<evidence type="ECO:0000256" key="1">
    <source>
        <dbReference type="SAM" id="Phobius"/>
    </source>
</evidence>
<dbReference type="Proteomes" id="UP001210720">
    <property type="component" value="Unassembled WGS sequence"/>
</dbReference>